<keyword evidence="1" id="KW-0732">Signal</keyword>
<protein>
    <submittedName>
        <fullName evidence="3">Uncharacterized protein LOC113494559 isoform X2</fullName>
    </submittedName>
</protein>
<gene>
    <name evidence="3" type="primary">LOC113494559</name>
</gene>
<evidence type="ECO:0000313" key="3">
    <source>
        <dbReference type="RefSeq" id="XP_026728752.1"/>
    </source>
</evidence>
<dbReference type="Proteomes" id="UP000322000">
    <property type="component" value="Chromosome 5"/>
</dbReference>
<sequence length="267" mass="30583">MWQILPVLLYLSSVQALYRVNSNNPYPFFNEDQGNLPPLNKHPIDYSSFNGGSSLAFTDNDPVIEPKESESYAEDLELVDNFGNYLRKRTLLDSLSAGNPNDAAHQYNALLAVLMALARAVRNSCADFEQVYDGLYYDTVETYYKYGLANADKVAGMIEEYIRKGNSHIPKLRRLKQEICDKEIFCSVSLDNHIKSSPLMYVKELETLEALAHLARNYYPYIEEFNQAAQKGNVLGYLQRSKDRLKEYIMHIINSVEHISDRQVICN</sequence>
<dbReference type="RefSeq" id="XP_026728752.1">
    <property type="nucleotide sequence ID" value="XM_026872951.1"/>
</dbReference>
<keyword evidence="2" id="KW-1185">Reference proteome</keyword>
<reference evidence="3" key="1">
    <citation type="submission" date="2025-08" db="UniProtKB">
        <authorList>
            <consortium name="RefSeq"/>
        </authorList>
    </citation>
    <scope>IDENTIFICATION</scope>
</reference>
<dbReference type="AlphaFoldDB" id="A0A7E5VKC9"/>
<name>A0A7E5VKC9_TRINI</name>
<feature type="signal peptide" evidence="1">
    <location>
        <begin position="1"/>
        <end position="16"/>
    </location>
</feature>
<accession>A0A7E5VKC9</accession>
<evidence type="ECO:0000313" key="2">
    <source>
        <dbReference type="Proteomes" id="UP000322000"/>
    </source>
</evidence>
<feature type="chain" id="PRO_5028953555" evidence="1">
    <location>
        <begin position="17"/>
        <end position="267"/>
    </location>
</feature>
<evidence type="ECO:0000256" key="1">
    <source>
        <dbReference type="SAM" id="SignalP"/>
    </source>
</evidence>
<dbReference type="GeneID" id="113494559"/>
<proteinExistence type="predicted"/>
<organism evidence="2 3">
    <name type="scientific">Trichoplusia ni</name>
    <name type="common">Cabbage looper</name>
    <dbReference type="NCBI Taxonomy" id="7111"/>
    <lineage>
        <taxon>Eukaryota</taxon>
        <taxon>Metazoa</taxon>
        <taxon>Ecdysozoa</taxon>
        <taxon>Arthropoda</taxon>
        <taxon>Hexapoda</taxon>
        <taxon>Insecta</taxon>
        <taxon>Pterygota</taxon>
        <taxon>Neoptera</taxon>
        <taxon>Endopterygota</taxon>
        <taxon>Lepidoptera</taxon>
        <taxon>Glossata</taxon>
        <taxon>Ditrysia</taxon>
        <taxon>Noctuoidea</taxon>
        <taxon>Noctuidae</taxon>
        <taxon>Plusiinae</taxon>
        <taxon>Trichoplusia</taxon>
    </lineage>
</organism>